<dbReference type="PANTHER" id="PTHR11203">
    <property type="entry name" value="CLEAVAGE AND POLYADENYLATION SPECIFICITY FACTOR FAMILY MEMBER"/>
    <property type="match status" value="1"/>
</dbReference>
<feature type="domain" description="Metallo-beta-lactamase" evidence="2">
    <location>
        <begin position="15"/>
        <end position="229"/>
    </location>
</feature>
<dbReference type="InterPro" id="IPR011108">
    <property type="entry name" value="RMMBL"/>
</dbReference>
<evidence type="ECO:0000313" key="4">
    <source>
        <dbReference type="EMBL" id="PWW45949.1"/>
    </source>
</evidence>
<dbReference type="InterPro" id="IPR050698">
    <property type="entry name" value="MBL"/>
</dbReference>
<dbReference type="GO" id="GO:0016787">
    <property type="term" value="F:hydrolase activity"/>
    <property type="evidence" value="ECO:0007669"/>
    <property type="project" value="UniProtKB-KW"/>
</dbReference>
<evidence type="ECO:0000259" key="2">
    <source>
        <dbReference type="SMART" id="SM00849"/>
    </source>
</evidence>
<reference evidence="4 5" key="1">
    <citation type="submission" date="2018-05" db="EMBL/GenBank/DDBJ databases">
        <title>Genomic Encyclopedia of Type Strains, Phase IV (KMG-IV): sequencing the most valuable type-strain genomes for metagenomic binning, comparative biology and taxonomic classification.</title>
        <authorList>
            <person name="Goeker M."/>
        </authorList>
    </citation>
    <scope>NUCLEOTIDE SEQUENCE [LARGE SCALE GENOMIC DNA]</scope>
    <source>
        <strain evidence="4 5">DSM 26006</strain>
    </source>
</reference>
<dbReference type="InterPro" id="IPR022712">
    <property type="entry name" value="Beta_Casp"/>
</dbReference>
<dbReference type="CDD" id="cd16295">
    <property type="entry name" value="TTHA0252-CPSF-like_MBL-fold"/>
    <property type="match status" value="1"/>
</dbReference>
<dbReference type="Pfam" id="PF07521">
    <property type="entry name" value="RMMBL"/>
    <property type="match status" value="1"/>
</dbReference>
<proteinExistence type="predicted"/>
<dbReference type="PANTHER" id="PTHR11203:SF37">
    <property type="entry name" value="INTEGRATOR COMPLEX SUBUNIT 11"/>
    <property type="match status" value="1"/>
</dbReference>
<evidence type="ECO:0000256" key="1">
    <source>
        <dbReference type="ARBA" id="ARBA00022801"/>
    </source>
</evidence>
<keyword evidence="1" id="KW-0378">Hydrolase</keyword>
<name>A0A317RET0_9BURK</name>
<dbReference type="Pfam" id="PF10996">
    <property type="entry name" value="Beta-Casp"/>
    <property type="match status" value="1"/>
</dbReference>
<dbReference type="Proteomes" id="UP000246483">
    <property type="component" value="Unassembled WGS sequence"/>
</dbReference>
<dbReference type="Gene3D" id="3.60.15.10">
    <property type="entry name" value="Ribonuclease Z/Hydroxyacylglutathione hydrolase-like"/>
    <property type="match status" value="1"/>
</dbReference>
<accession>A0A317RET0</accession>
<dbReference type="RefSeq" id="WP_110012301.1">
    <property type="nucleotide sequence ID" value="NZ_QGUB01000005.1"/>
</dbReference>
<sequence>MTVTLSFLGGAGTVTGSKYLVRHGGRALLVDCGLFQGYKLLRQRNWQPLPLASVDIDSVVLTHAHLDHSGHLPLLARQGFAGPVWCTPGTRDLCAILLPDSGHLQEEDAAYLNRHGLSRHRPALPLYTRLDAERALALLRTRPVHQDFEPLPGWRARFSRAGHILGAASLRLEVGGRRILFSGDLGRPDDLLMRAPEPPPAADVVLLESTYGDRAHPPASLPDELAPALSRLAARGGVAVVPVFAVGRAQTVLHAIARLKAAGRLPPDLPVFLDSPMAIEATGLYGQHMDEHRLDRTQLEAMARSTTLVRSVEESKALARLPGPHVILSASGMATGGRVLHHLALHAGDPRNLIVLTGHQAGGTRGARIAAGEPEIRIHGQEVAVRAEVVQLGSASAHADAGQLLAWLGALHLPPRRTFLVHGELAAADALRQRIARTLGWQAEVPEHGATVVL</sequence>
<dbReference type="AlphaFoldDB" id="A0A317RET0"/>
<dbReference type="GO" id="GO:0004521">
    <property type="term" value="F:RNA endonuclease activity"/>
    <property type="evidence" value="ECO:0007669"/>
    <property type="project" value="TreeGrafter"/>
</dbReference>
<dbReference type="SMART" id="SM00849">
    <property type="entry name" value="Lactamase_B"/>
    <property type="match status" value="1"/>
</dbReference>
<protein>
    <submittedName>
        <fullName evidence="4">Metallo-beta-lactamase family protein</fullName>
    </submittedName>
</protein>
<evidence type="ECO:0000313" key="5">
    <source>
        <dbReference type="Proteomes" id="UP000246483"/>
    </source>
</evidence>
<dbReference type="InterPro" id="IPR036866">
    <property type="entry name" value="RibonucZ/Hydroxyglut_hydro"/>
</dbReference>
<feature type="domain" description="Beta-Casp" evidence="3">
    <location>
        <begin position="249"/>
        <end position="369"/>
    </location>
</feature>
<comment type="caution">
    <text evidence="4">The sequence shown here is derived from an EMBL/GenBank/DDBJ whole genome shotgun (WGS) entry which is preliminary data.</text>
</comment>
<dbReference type="OrthoDB" id="9803916at2"/>
<dbReference type="Gene3D" id="3.40.50.10890">
    <property type="match status" value="1"/>
</dbReference>
<keyword evidence="5" id="KW-1185">Reference proteome</keyword>
<gene>
    <name evidence="4" type="ORF">DFR36_105153</name>
</gene>
<dbReference type="SUPFAM" id="SSF56281">
    <property type="entry name" value="Metallo-hydrolase/oxidoreductase"/>
    <property type="match status" value="1"/>
</dbReference>
<dbReference type="EMBL" id="QGUB01000005">
    <property type="protein sequence ID" value="PWW45949.1"/>
    <property type="molecule type" value="Genomic_DNA"/>
</dbReference>
<dbReference type="SMART" id="SM01027">
    <property type="entry name" value="Beta-Casp"/>
    <property type="match status" value="1"/>
</dbReference>
<dbReference type="Pfam" id="PF00753">
    <property type="entry name" value="Lactamase_B"/>
    <property type="match status" value="1"/>
</dbReference>
<organism evidence="4 5">
    <name type="scientific">Melaminivora alkalimesophila</name>
    <dbReference type="NCBI Taxonomy" id="1165852"/>
    <lineage>
        <taxon>Bacteria</taxon>
        <taxon>Pseudomonadati</taxon>
        <taxon>Pseudomonadota</taxon>
        <taxon>Betaproteobacteria</taxon>
        <taxon>Burkholderiales</taxon>
        <taxon>Comamonadaceae</taxon>
        <taxon>Melaminivora</taxon>
    </lineage>
</organism>
<evidence type="ECO:0000259" key="3">
    <source>
        <dbReference type="SMART" id="SM01027"/>
    </source>
</evidence>
<dbReference type="InterPro" id="IPR001279">
    <property type="entry name" value="Metallo-B-lactamas"/>
</dbReference>